<feature type="domain" description="PAS" evidence="6">
    <location>
        <begin position="151"/>
        <end position="188"/>
    </location>
</feature>
<dbReference type="InterPro" id="IPR003661">
    <property type="entry name" value="HisK_dim/P_dom"/>
</dbReference>
<dbReference type="InterPro" id="IPR013656">
    <property type="entry name" value="PAS_4"/>
</dbReference>
<dbReference type="SMART" id="SM00388">
    <property type="entry name" value="HisKA"/>
    <property type="match status" value="1"/>
</dbReference>
<dbReference type="CDD" id="cd00082">
    <property type="entry name" value="HisKA"/>
    <property type="match status" value="1"/>
</dbReference>
<sequence>MVADKENTTEKMAAPSRGETLMAAGLGGLHQVFFEHALSAILVLSREGLVLDVSRVVVEKLGMPLTAIRRRHVGEFMPEREARALLRQVDRVFRGGAAIRNAGMVVSLGRGEISVASIFPLPGEDGSVQAVCAMASDIAERRAAEEALRQSEEKYRSIFENSAEGIFQFYPDGRIIECNPAMARILGYASPAELIAEEGDILRRIHVQQEARLEFLRTLAKNGRVFDFEAQVYRRDGRRVWISTNALAVMGPDGKLLRVEGAARDITARKRAEEERMLLVAAVEQAAEGMVIIGRDFRAQYANPAFARIVGSGLGMAGVGADELQRSVDPFLTDSVRGILALGLKWSGRARQTRRDGSQYVAEVLITPIRDETARVCNHVVLVRDVTHEIRLERRLRQAEKLEAIGVLAGGIAHDFNNILTPILLNTEVALSDLDADHPLRRPLTDVVDAAERARDLVKQILVFSRREDAVKNLLILNPLVKETVKIMRGLTPANVTMEADISERGMAIRADPAQVHQVLVNLCMNAAHAMTPDGGELAVALEVVGIDGGGAEGGSAPETTDPLSGLGESVRSVLDLTPGRYAALSVRDTGHGMDRTIMERIFEPFFTTKPPGQGTGMGLAAVHGIVKACGGAVTVRSVPGRGSVFVVFFPLAGDAEAQVEQPR</sequence>
<feature type="coiled-coil region" evidence="4">
    <location>
        <begin position="134"/>
        <end position="161"/>
    </location>
</feature>
<dbReference type="EC" id="2.7.13.3" evidence="2"/>
<dbReference type="InterPro" id="IPR004358">
    <property type="entry name" value="Sig_transdc_His_kin-like_C"/>
</dbReference>
<dbReference type="SMART" id="SM00387">
    <property type="entry name" value="HATPase_c"/>
    <property type="match status" value="1"/>
</dbReference>
<dbReference type="GO" id="GO:0000155">
    <property type="term" value="F:phosphorelay sensor kinase activity"/>
    <property type="evidence" value="ECO:0007669"/>
    <property type="project" value="InterPro"/>
</dbReference>
<dbReference type="PROSITE" id="PS50113">
    <property type="entry name" value="PAC"/>
    <property type="match status" value="2"/>
</dbReference>
<dbReference type="Gene3D" id="3.30.565.10">
    <property type="entry name" value="Histidine kinase-like ATPase, C-terminal domain"/>
    <property type="match status" value="1"/>
</dbReference>
<evidence type="ECO:0000313" key="9">
    <source>
        <dbReference type="Proteomes" id="UP000469724"/>
    </source>
</evidence>
<feature type="domain" description="PAC" evidence="7">
    <location>
        <begin position="346"/>
        <end position="398"/>
    </location>
</feature>
<evidence type="ECO:0000256" key="4">
    <source>
        <dbReference type="SAM" id="Coils"/>
    </source>
</evidence>
<dbReference type="InterPro" id="IPR036890">
    <property type="entry name" value="HATPase_C_sf"/>
</dbReference>
<dbReference type="Gene3D" id="1.10.287.130">
    <property type="match status" value="1"/>
</dbReference>
<dbReference type="SMART" id="SM00086">
    <property type="entry name" value="PAC"/>
    <property type="match status" value="2"/>
</dbReference>
<dbReference type="Pfam" id="PF02518">
    <property type="entry name" value="HATPase_c"/>
    <property type="match status" value="1"/>
</dbReference>
<dbReference type="AlphaFoldDB" id="A0A7K3NNP5"/>
<dbReference type="SUPFAM" id="SSF47384">
    <property type="entry name" value="Homodimeric domain of signal transducing histidine kinase"/>
    <property type="match status" value="1"/>
</dbReference>
<dbReference type="PANTHER" id="PTHR43065:SF42">
    <property type="entry name" value="TWO-COMPONENT SENSOR PPRA"/>
    <property type="match status" value="1"/>
</dbReference>
<dbReference type="PROSITE" id="PS50109">
    <property type="entry name" value="HIS_KIN"/>
    <property type="match status" value="1"/>
</dbReference>
<evidence type="ECO:0000259" key="7">
    <source>
        <dbReference type="PROSITE" id="PS50113"/>
    </source>
</evidence>
<dbReference type="InterPro" id="IPR005467">
    <property type="entry name" value="His_kinase_dom"/>
</dbReference>
<comment type="catalytic activity">
    <reaction evidence="1">
        <text>ATP + protein L-histidine = ADP + protein N-phospho-L-histidine.</text>
        <dbReference type="EC" id="2.7.13.3"/>
    </reaction>
</comment>
<dbReference type="InterPro" id="IPR000700">
    <property type="entry name" value="PAS-assoc_C"/>
</dbReference>
<accession>A0A7K3NNP5</accession>
<dbReference type="SMART" id="SM00091">
    <property type="entry name" value="PAS"/>
    <property type="match status" value="3"/>
</dbReference>
<organism evidence="8 9">
    <name type="scientific">Desulfolutivibrio sulfodismutans</name>
    <dbReference type="NCBI Taxonomy" id="63561"/>
    <lineage>
        <taxon>Bacteria</taxon>
        <taxon>Pseudomonadati</taxon>
        <taxon>Thermodesulfobacteriota</taxon>
        <taxon>Desulfovibrionia</taxon>
        <taxon>Desulfovibrionales</taxon>
        <taxon>Desulfovibrionaceae</taxon>
        <taxon>Desulfolutivibrio</taxon>
    </lineage>
</organism>
<protein>
    <recommendedName>
        <fullName evidence="2">histidine kinase</fullName>
        <ecNumber evidence="2">2.7.13.3</ecNumber>
    </recommendedName>
</protein>
<reference evidence="8 9" key="1">
    <citation type="submission" date="2020-02" db="EMBL/GenBank/DDBJ databases">
        <title>Comparative genomics of sulfur disproportionating microorganisms.</title>
        <authorList>
            <person name="Ward L.M."/>
            <person name="Bertran E."/>
            <person name="Johnston D.T."/>
        </authorList>
    </citation>
    <scope>NUCLEOTIDE SEQUENCE [LARGE SCALE GENOMIC DNA]</scope>
    <source>
        <strain evidence="8 9">DSM 3696</strain>
    </source>
</reference>
<dbReference type="InterPro" id="IPR035965">
    <property type="entry name" value="PAS-like_dom_sf"/>
</dbReference>
<evidence type="ECO:0000313" key="8">
    <source>
        <dbReference type="EMBL" id="NDY57801.1"/>
    </source>
</evidence>
<dbReference type="InterPro" id="IPR003594">
    <property type="entry name" value="HATPase_dom"/>
</dbReference>
<dbReference type="Gene3D" id="3.30.450.20">
    <property type="entry name" value="PAS domain"/>
    <property type="match status" value="3"/>
</dbReference>
<dbReference type="NCBIfam" id="TIGR00229">
    <property type="entry name" value="sensory_box"/>
    <property type="match status" value="3"/>
</dbReference>
<evidence type="ECO:0000259" key="5">
    <source>
        <dbReference type="PROSITE" id="PS50109"/>
    </source>
</evidence>
<dbReference type="Pfam" id="PF00512">
    <property type="entry name" value="HisKA"/>
    <property type="match status" value="1"/>
</dbReference>
<feature type="domain" description="PAC" evidence="7">
    <location>
        <begin position="226"/>
        <end position="278"/>
    </location>
</feature>
<name>A0A7K3NNP5_9BACT</name>
<dbReference type="CDD" id="cd00130">
    <property type="entry name" value="PAS"/>
    <property type="match status" value="2"/>
</dbReference>
<dbReference type="Pfam" id="PF08448">
    <property type="entry name" value="PAS_4"/>
    <property type="match status" value="1"/>
</dbReference>
<dbReference type="PROSITE" id="PS50112">
    <property type="entry name" value="PAS"/>
    <property type="match status" value="1"/>
</dbReference>
<dbReference type="PRINTS" id="PR00344">
    <property type="entry name" value="BCTRLSENSOR"/>
</dbReference>
<keyword evidence="3" id="KW-0597">Phosphoprotein</keyword>
<keyword evidence="4" id="KW-0175">Coiled coil</keyword>
<dbReference type="EMBL" id="JAAGRQ010000062">
    <property type="protein sequence ID" value="NDY57801.1"/>
    <property type="molecule type" value="Genomic_DNA"/>
</dbReference>
<dbReference type="Pfam" id="PF13426">
    <property type="entry name" value="PAS_9"/>
    <property type="match status" value="2"/>
</dbReference>
<keyword evidence="9" id="KW-1185">Reference proteome</keyword>
<evidence type="ECO:0000256" key="3">
    <source>
        <dbReference type="ARBA" id="ARBA00022553"/>
    </source>
</evidence>
<dbReference type="PANTHER" id="PTHR43065">
    <property type="entry name" value="SENSOR HISTIDINE KINASE"/>
    <property type="match status" value="1"/>
</dbReference>
<dbReference type="InterPro" id="IPR036097">
    <property type="entry name" value="HisK_dim/P_sf"/>
</dbReference>
<dbReference type="Proteomes" id="UP000469724">
    <property type="component" value="Unassembled WGS sequence"/>
</dbReference>
<dbReference type="InterPro" id="IPR000014">
    <property type="entry name" value="PAS"/>
</dbReference>
<dbReference type="SUPFAM" id="SSF55874">
    <property type="entry name" value="ATPase domain of HSP90 chaperone/DNA topoisomerase II/histidine kinase"/>
    <property type="match status" value="1"/>
</dbReference>
<evidence type="ECO:0000259" key="6">
    <source>
        <dbReference type="PROSITE" id="PS50112"/>
    </source>
</evidence>
<dbReference type="InterPro" id="IPR001610">
    <property type="entry name" value="PAC"/>
</dbReference>
<feature type="domain" description="Histidine kinase" evidence="5">
    <location>
        <begin position="411"/>
        <end position="654"/>
    </location>
</feature>
<evidence type="ECO:0000256" key="1">
    <source>
        <dbReference type="ARBA" id="ARBA00000085"/>
    </source>
</evidence>
<dbReference type="SUPFAM" id="SSF55785">
    <property type="entry name" value="PYP-like sensor domain (PAS domain)"/>
    <property type="match status" value="3"/>
</dbReference>
<dbReference type="RefSeq" id="WP_163302883.1">
    <property type="nucleotide sequence ID" value="NZ_JAAGRQ010000062.1"/>
</dbReference>
<comment type="caution">
    <text evidence="8">The sequence shown here is derived from an EMBL/GenBank/DDBJ whole genome shotgun (WGS) entry which is preliminary data.</text>
</comment>
<proteinExistence type="predicted"/>
<gene>
    <name evidence="8" type="ORF">G3N56_13775</name>
</gene>
<evidence type="ECO:0000256" key="2">
    <source>
        <dbReference type="ARBA" id="ARBA00012438"/>
    </source>
</evidence>